<dbReference type="EMBL" id="AP023422">
    <property type="protein sequence ID" value="BCK86163.1"/>
    <property type="molecule type" value="Genomic_DNA"/>
</dbReference>
<evidence type="ECO:0000313" key="3">
    <source>
        <dbReference type="EMBL" id="BCK86163.1"/>
    </source>
</evidence>
<sequence length="319" mass="35024">MKKSLSIILSLAMVCTMSATAFAADSSTDLSAIADATIQVTQTTSESGAITNTFNNLDDFVNAVHTANPAISDYEIATYILDYTGQEYQDLPEEEILSFLTYDNISTSSSYVRVDDEGNTIVSNFDAIPLADWTSDDGYMKITTNYSYIKTVGREKYYSVWARGTWQEYPAIALQDAFVLGTSGTFDDSYSEYGSVSQTFTCTSGCTQKTYKNRSVSSSNTIDEDLSFDYERFIPVMHFVPISPRCDYCTGGARDYYFSAYIRYGMIADESVNIQAGYAHKTIGFGDISVGIDVNGTPSFSASVATVVPYVARAVTVTY</sequence>
<dbReference type="AlphaFoldDB" id="A0A830UBQ7"/>
<protein>
    <submittedName>
        <fullName evidence="3">Uncharacterized protein</fullName>
    </submittedName>
</protein>
<keyword evidence="4" id="KW-1185">Reference proteome</keyword>
<feature type="signal peptide" evidence="1">
    <location>
        <begin position="1"/>
        <end position="23"/>
    </location>
</feature>
<dbReference type="EMBL" id="AP023422">
    <property type="protein sequence ID" value="BCK86156.1"/>
    <property type="molecule type" value="Genomic_DNA"/>
</dbReference>
<evidence type="ECO:0000256" key="1">
    <source>
        <dbReference type="SAM" id="SignalP"/>
    </source>
</evidence>
<gene>
    <name evidence="2" type="ORF">MM59RIKEN_34750</name>
    <name evidence="3" type="ORF">MM59RIKEN_34820</name>
</gene>
<reference evidence="3" key="1">
    <citation type="submission" date="2020-09" db="EMBL/GenBank/DDBJ databases">
        <title>New species isolated from human feces.</title>
        <authorList>
            <person name="Kitahara M."/>
            <person name="Shigeno Y."/>
            <person name="Shime M."/>
            <person name="Matsumoto Y."/>
            <person name="Nakamura S."/>
            <person name="Motooka D."/>
            <person name="Fukuoka S."/>
            <person name="Nishikawa H."/>
            <person name="Benno Y."/>
        </authorList>
    </citation>
    <scope>NUCLEOTIDE SEQUENCE</scope>
    <source>
        <strain evidence="3">MM59</strain>
        <plasmid evidence="3">pMM59_02</plasmid>
    </source>
</reference>
<dbReference type="RefSeq" id="WP_118626741.1">
    <property type="nucleotide sequence ID" value="NZ_AP023422.1"/>
</dbReference>
<accession>A0A830UBQ7</accession>
<proteinExistence type="predicted"/>
<keyword evidence="3" id="KW-0614">Plasmid</keyword>
<organism evidence="3 4">
    <name type="scientific">Pusillibacter faecalis</name>
    <dbReference type="NCBI Taxonomy" id="2714358"/>
    <lineage>
        <taxon>Bacteria</taxon>
        <taxon>Bacillati</taxon>
        <taxon>Bacillota</taxon>
        <taxon>Clostridia</taxon>
        <taxon>Eubacteriales</taxon>
        <taxon>Oscillospiraceae</taxon>
        <taxon>Pusillibacter</taxon>
    </lineage>
</organism>
<name>A0A830UBQ7_9FIRM</name>
<feature type="chain" id="PRO_5036239483" evidence="1">
    <location>
        <begin position="24"/>
        <end position="319"/>
    </location>
</feature>
<dbReference type="KEGG" id="pfaa:MM59RIKEN_34750"/>
<dbReference type="Proteomes" id="UP000679848">
    <property type="component" value="Plasmid pMM59_02"/>
</dbReference>
<dbReference type="KEGG" id="pfaa:MM59RIKEN_34820"/>
<keyword evidence="1" id="KW-0732">Signal</keyword>
<evidence type="ECO:0000313" key="2">
    <source>
        <dbReference type="EMBL" id="BCK86156.1"/>
    </source>
</evidence>
<geneLocation type="plasmid" evidence="3 4">
    <name>pMM59_02</name>
</geneLocation>
<evidence type="ECO:0000313" key="4">
    <source>
        <dbReference type="Proteomes" id="UP000679848"/>
    </source>
</evidence>